<organism evidence="1 2">
    <name type="scientific">Dorcoceras hygrometricum</name>
    <dbReference type="NCBI Taxonomy" id="472368"/>
    <lineage>
        <taxon>Eukaryota</taxon>
        <taxon>Viridiplantae</taxon>
        <taxon>Streptophyta</taxon>
        <taxon>Embryophyta</taxon>
        <taxon>Tracheophyta</taxon>
        <taxon>Spermatophyta</taxon>
        <taxon>Magnoliopsida</taxon>
        <taxon>eudicotyledons</taxon>
        <taxon>Gunneridae</taxon>
        <taxon>Pentapetalae</taxon>
        <taxon>asterids</taxon>
        <taxon>lamiids</taxon>
        <taxon>Lamiales</taxon>
        <taxon>Gesneriaceae</taxon>
        <taxon>Didymocarpoideae</taxon>
        <taxon>Trichosporeae</taxon>
        <taxon>Loxocarpinae</taxon>
        <taxon>Dorcoceras</taxon>
    </lineage>
</organism>
<proteinExistence type="predicted"/>
<reference evidence="1 2" key="1">
    <citation type="journal article" date="2015" name="Proc. Natl. Acad. Sci. U.S.A.">
        <title>The resurrection genome of Boea hygrometrica: A blueprint for survival of dehydration.</title>
        <authorList>
            <person name="Xiao L."/>
            <person name="Yang G."/>
            <person name="Zhang L."/>
            <person name="Yang X."/>
            <person name="Zhao S."/>
            <person name="Ji Z."/>
            <person name="Zhou Q."/>
            <person name="Hu M."/>
            <person name="Wang Y."/>
            <person name="Chen M."/>
            <person name="Xu Y."/>
            <person name="Jin H."/>
            <person name="Xiao X."/>
            <person name="Hu G."/>
            <person name="Bao F."/>
            <person name="Hu Y."/>
            <person name="Wan P."/>
            <person name="Li L."/>
            <person name="Deng X."/>
            <person name="Kuang T."/>
            <person name="Xiang C."/>
            <person name="Zhu J.K."/>
            <person name="Oliver M.J."/>
            <person name="He Y."/>
        </authorList>
    </citation>
    <scope>NUCLEOTIDE SEQUENCE [LARGE SCALE GENOMIC DNA]</scope>
    <source>
        <strain evidence="2">cv. XS01</strain>
    </source>
</reference>
<name>A0A2Z7A9W0_9LAMI</name>
<evidence type="ECO:0000313" key="2">
    <source>
        <dbReference type="Proteomes" id="UP000250235"/>
    </source>
</evidence>
<sequence length="186" mass="20827">MRSNPSTESNIKQLTLEDLCTRLESTNLYESSDDEAQNGFQARDQHALDTPITNDDIQNVAQAGVPGKIEFTDLTNIDSVLDQPATCVADVSADSSNVDPDHAQADPDHKNKDLRYCKRVWEKLTQICEGNDETQENKLTVAQQKYESIKMREGETMIEFDERFSSVITELTSLEKVSGPVLITQD</sequence>
<dbReference type="EMBL" id="KV019643">
    <property type="protein sequence ID" value="KZV15702.1"/>
    <property type="molecule type" value="Genomic_DNA"/>
</dbReference>
<protein>
    <submittedName>
        <fullName evidence="1">Uncharacterized protein</fullName>
    </submittedName>
</protein>
<dbReference type="Proteomes" id="UP000250235">
    <property type="component" value="Unassembled WGS sequence"/>
</dbReference>
<dbReference type="OrthoDB" id="97058at2759"/>
<evidence type="ECO:0000313" key="1">
    <source>
        <dbReference type="EMBL" id="KZV15702.1"/>
    </source>
</evidence>
<dbReference type="AlphaFoldDB" id="A0A2Z7A9W0"/>
<keyword evidence="2" id="KW-1185">Reference proteome</keyword>
<gene>
    <name evidence="1" type="ORF">F511_34156</name>
</gene>
<accession>A0A2Z7A9W0</accession>